<dbReference type="Proteomes" id="UP000237381">
    <property type="component" value="Unassembled WGS sequence"/>
</dbReference>
<protein>
    <submittedName>
        <fullName evidence="1">Uncharacterized protein</fullName>
    </submittedName>
</protein>
<comment type="caution">
    <text evidence="1">The sequence shown here is derived from an EMBL/GenBank/DDBJ whole genome shotgun (WGS) entry which is preliminary data.</text>
</comment>
<dbReference type="RefSeq" id="WP_146055207.1">
    <property type="nucleotide sequence ID" value="NZ_PQGA01000002.1"/>
</dbReference>
<reference evidence="1 2" key="1">
    <citation type="submission" date="2018-01" db="EMBL/GenBank/DDBJ databases">
        <title>Genomic Encyclopedia of Type Strains, Phase III (KMG-III): the genomes of soil and plant-associated and newly described type strains.</title>
        <authorList>
            <person name="Whitman W."/>
        </authorList>
    </citation>
    <scope>NUCLEOTIDE SEQUENCE [LARGE SCALE GENOMIC DNA]</scope>
    <source>
        <strain evidence="1 2">JCM 18070</strain>
    </source>
</reference>
<evidence type="ECO:0000313" key="1">
    <source>
        <dbReference type="EMBL" id="POR54632.1"/>
    </source>
</evidence>
<keyword evidence="2" id="KW-1185">Reference proteome</keyword>
<evidence type="ECO:0000313" key="2">
    <source>
        <dbReference type="Proteomes" id="UP000237381"/>
    </source>
</evidence>
<dbReference type="OrthoDB" id="9102947at2"/>
<name>A0A2S4MIS2_9BURK</name>
<dbReference type="AlphaFoldDB" id="A0A2S4MIS2"/>
<proteinExistence type="predicted"/>
<dbReference type="EMBL" id="PQGA01000002">
    <property type="protein sequence ID" value="POR54632.1"/>
    <property type="molecule type" value="Genomic_DNA"/>
</dbReference>
<sequence length="252" mass="28311">MLDQAAQMAACGRGYFSQYHEKTRMRPRIKCGDIGKIAIVLSFSIPVSAHPATNPPLGKSEPREVAELNLENQSREIMKVVERGMEIIRDDASFLQNDPGLGSLSLQKPRYKLPGIIYHYNNEKIPSASLTITTTDDPLDVSLDRDKVALVPLLFELRFYDLVDGIDPNIFKGKLKLANYWVASPGIKVEGNDIGVGFPPNKLLHRYRYRAEGTAGGKFGVDVELFYYDLPENPQPGTRSGLWMINIRRDYP</sequence>
<accession>A0A2S4MIS2</accession>
<gene>
    <name evidence="1" type="ORF">B0G62_102240</name>
</gene>
<organism evidence="1 2">
    <name type="scientific">Paraburkholderia eburnea</name>
    <dbReference type="NCBI Taxonomy" id="1189126"/>
    <lineage>
        <taxon>Bacteria</taxon>
        <taxon>Pseudomonadati</taxon>
        <taxon>Pseudomonadota</taxon>
        <taxon>Betaproteobacteria</taxon>
        <taxon>Burkholderiales</taxon>
        <taxon>Burkholderiaceae</taxon>
        <taxon>Paraburkholderia</taxon>
    </lineage>
</organism>